<keyword evidence="1" id="KW-1133">Transmembrane helix</keyword>
<proteinExistence type="predicted"/>
<evidence type="ECO:0000313" key="3">
    <source>
        <dbReference type="WBParaSite" id="nRc.2.0.1.t16485-RA"/>
    </source>
</evidence>
<name>A0A915IRJ1_ROMCU</name>
<keyword evidence="2" id="KW-1185">Reference proteome</keyword>
<keyword evidence="1" id="KW-0812">Transmembrane</keyword>
<feature type="transmembrane region" description="Helical" evidence="1">
    <location>
        <begin position="48"/>
        <end position="68"/>
    </location>
</feature>
<accession>A0A915IRJ1</accession>
<keyword evidence="1" id="KW-0472">Membrane</keyword>
<dbReference type="WBParaSite" id="nRc.2.0.1.t16485-RA">
    <property type="protein sequence ID" value="nRc.2.0.1.t16485-RA"/>
    <property type="gene ID" value="nRc.2.0.1.g16485"/>
</dbReference>
<dbReference type="AlphaFoldDB" id="A0A915IRJ1"/>
<protein>
    <submittedName>
        <fullName evidence="3">Uncharacterized protein</fullName>
    </submittedName>
</protein>
<organism evidence="2 3">
    <name type="scientific">Romanomermis culicivorax</name>
    <name type="common">Nematode worm</name>
    <dbReference type="NCBI Taxonomy" id="13658"/>
    <lineage>
        <taxon>Eukaryota</taxon>
        <taxon>Metazoa</taxon>
        <taxon>Ecdysozoa</taxon>
        <taxon>Nematoda</taxon>
        <taxon>Enoplea</taxon>
        <taxon>Dorylaimia</taxon>
        <taxon>Mermithida</taxon>
        <taxon>Mermithoidea</taxon>
        <taxon>Mermithidae</taxon>
        <taxon>Romanomermis</taxon>
    </lineage>
</organism>
<reference evidence="3" key="1">
    <citation type="submission" date="2022-11" db="UniProtKB">
        <authorList>
            <consortium name="WormBaseParasite"/>
        </authorList>
    </citation>
    <scope>IDENTIFICATION</scope>
</reference>
<dbReference type="Proteomes" id="UP000887565">
    <property type="component" value="Unplaced"/>
</dbReference>
<sequence>MKAPLLQQIHDEKRFGSKVTVGACVQLTVLARGAGGGCGEKWQEREDIICDATVSLVFGLFFILMVGLENVSIATYRLSYTYFDILLTTSPRFPVQSLDGKTLRTPPRSQGHSVSNFDSAEEHTVVGRVQAQVPETEQRQESKTAEMSKLQEELARISFEMAKQSEVQATVGGNVKGH</sequence>
<evidence type="ECO:0000313" key="2">
    <source>
        <dbReference type="Proteomes" id="UP000887565"/>
    </source>
</evidence>
<evidence type="ECO:0000256" key="1">
    <source>
        <dbReference type="SAM" id="Phobius"/>
    </source>
</evidence>